<dbReference type="Gene3D" id="3.40.50.20">
    <property type="match status" value="1"/>
</dbReference>
<name>A0ABT4JFP0_9BACT</name>
<dbReference type="PANTHER" id="PTHR43585:SF2">
    <property type="entry name" value="ATP-GRASP ENZYME FSQD"/>
    <property type="match status" value="1"/>
</dbReference>
<dbReference type="InterPro" id="IPR013815">
    <property type="entry name" value="ATP_grasp_subdomain_1"/>
</dbReference>
<dbReference type="RefSeq" id="WP_269009967.1">
    <property type="nucleotide sequence ID" value="NZ_JAANOH010000002.1"/>
</dbReference>
<keyword evidence="2 4" id="KW-0547">Nucleotide-binding</keyword>
<keyword evidence="1" id="KW-0436">Ligase</keyword>
<evidence type="ECO:0000256" key="2">
    <source>
        <dbReference type="ARBA" id="ARBA00022741"/>
    </source>
</evidence>
<sequence>MAISNKEKILVIGSGWEQYELLKTIKQMGYSIIATHPNLNAEGFNLADSFYVKDSRDIKSHIEIAQSHQVVGIVTDNCDYSFYTASVVASKLKLPFADMQSAIYSNDKFLQRQACEKGGIKQPEFYQVKSLKELETAVNRLDFPVILKPVDSRGTFGITIIQNKEDVEKAFFDAIDNSPSHTLICEKFIQGTLVTVDGFCFKNGHQALTVASRKFEPGPKPITKEIIYPALFSEETNKRLLANHAKVVQALNYAWGHTHGEYLLTHDNEIYLVECANRGGGVYTSSVLVPLLTEINLNEILVNQSLGKDTYEVSTLENSYMKKSVILTFLDFNVGHVIKSINMKEVLDQPFTIRFRTIYSENDMVESIENCASRHSMLAISGKDSEDAQNNLHQFKELLQVQYYK</sequence>
<feature type="domain" description="ATP-grasp" evidence="5">
    <location>
        <begin position="112"/>
        <end position="306"/>
    </location>
</feature>
<protein>
    <submittedName>
        <fullName evidence="6">ATP-grasp domain-containing protein</fullName>
    </submittedName>
</protein>
<evidence type="ECO:0000256" key="3">
    <source>
        <dbReference type="ARBA" id="ARBA00022840"/>
    </source>
</evidence>
<comment type="caution">
    <text evidence="6">The sequence shown here is derived from an EMBL/GenBank/DDBJ whole genome shotgun (WGS) entry which is preliminary data.</text>
</comment>
<dbReference type="InterPro" id="IPR016185">
    <property type="entry name" value="PreATP-grasp_dom_sf"/>
</dbReference>
<evidence type="ECO:0000256" key="1">
    <source>
        <dbReference type="ARBA" id="ARBA00022598"/>
    </source>
</evidence>
<dbReference type="PROSITE" id="PS50975">
    <property type="entry name" value="ATP_GRASP"/>
    <property type="match status" value="1"/>
</dbReference>
<dbReference type="InterPro" id="IPR052032">
    <property type="entry name" value="ATP-dep_AA_Ligase"/>
</dbReference>
<dbReference type="EMBL" id="JAANOH010000002">
    <property type="protein sequence ID" value="MCZ2475100.1"/>
    <property type="molecule type" value="Genomic_DNA"/>
</dbReference>
<evidence type="ECO:0000259" key="5">
    <source>
        <dbReference type="PROSITE" id="PS50975"/>
    </source>
</evidence>
<keyword evidence="3 4" id="KW-0067">ATP-binding</keyword>
<organism evidence="6 7">
    <name type="scientific">Aquirufa ecclesiirivi</name>
    <dbReference type="NCBI Taxonomy" id="2715124"/>
    <lineage>
        <taxon>Bacteria</taxon>
        <taxon>Pseudomonadati</taxon>
        <taxon>Bacteroidota</taxon>
        <taxon>Cytophagia</taxon>
        <taxon>Cytophagales</taxon>
        <taxon>Flectobacillaceae</taxon>
        <taxon>Aquirufa</taxon>
    </lineage>
</organism>
<gene>
    <name evidence="6" type="ORF">G9H61_06565</name>
</gene>
<dbReference type="SUPFAM" id="SSF52440">
    <property type="entry name" value="PreATP-grasp domain"/>
    <property type="match status" value="1"/>
</dbReference>
<reference evidence="6 7" key="1">
    <citation type="submission" date="2020-03" db="EMBL/GenBank/DDBJ databases">
        <authorList>
            <person name="Pitt A."/>
            <person name="Hahn M.W."/>
        </authorList>
    </citation>
    <scope>NUCLEOTIDE SEQUENCE [LARGE SCALE GENOMIC DNA]</scope>
    <source>
        <strain evidence="6 7">5A-MARBSE</strain>
    </source>
</reference>
<dbReference type="PANTHER" id="PTHR43585">
    <property type="entry name" value="FUMIPYRROLE BIOSYNTHESIS PROTEIN C"/>
    <property type="match status" value="1"/>
</dbReference>
<dbReference type="Proteomes" id="UP001321186">
    <property type="component" value="Unassembled WGS sequence"/>
</dbReference>
<dbReference type="SUPFAM" id="SSF56059">
    <property type="entry name" value="Glutathione synthetase ATP-binding domain-like"/>
    <property type="match status" value="1"/>
</dbReference>
<dbReference type="Gene3D" id="3.30.470.20">
    <property type="entry name" value="ATP-grasp fold, B domain"/>
    <property type="match status" value="1"/>
</dbReference>
<evidence type="ECO:0000313" key="6">
    <source>
        <dbReference type="EMBL" id="MCZ2475100.1"/>
    </source>
</evidence>
<evidence type="ECO:0000256" key="4">
    <source>
        <dbReference type="PROSITE-ProRule" id="PRU00409"/>
    </source>
</evidence>
<accession>A0ABT4JFP0</accession>
<dbReference type="Pfam" id="PF13535">
    <property type="entry name" value="ATP-grasp_4"/>
    <property type="match status" value="1"/>
</dbReference>
<dbReference type="Gene3D" id="3.30.1490.20">
    <property type="entry name" value="ATP-grasp fold, A domain"/>
    <property type="match status" value="1"/>
</dbReference>
<proteinExistence type="predicted"/>
<dbReference type="InterPro" id="IPR011761">
    <property type="entry name" value="ATP-grasp"/>
</dbReference>
<evidence type="ECO:0000313" key="7">
    <source>
        <dbReference type="Proteomes" id="UP001321186"/>
    </source>
</evidence>
<keyword evidence="7" id="KW-1185">Reference proteome</keyword>